<dbReference type="RefSeq" id="WP_006673840.1">
    <property type="nucleotide sequence ID" value="NZ_AOMA01000146.1"/>
</dbReference>
<gene>
    <name evidence="3" type="ORF">C446_14719</name>
</gene>
<dbReference type="eggNOG" id="arCOG07554">
    <property type="taxonomic scope" value="Archaea"/>
</dbReference>
<keyword evidence="2" id="KW-0472">Membrane</keyword>
<sequence>MALVLAVLCVLLLTVAATGGSSPGVIEDRDRDHDRDRVLENVTIEPHDGPNGAYAHFDGNDELGIDLTASNDALEGDGVPAEATTGIDDVFRLDYTGDERARIWLEHDSASVSFYRSDGSRTAIDEKHDGTTLEPERSLDVGFTVDTRDRETIDPLIEGIKIRVERPDASDGTDISDGEIGASAVSPCPVGPSVAVETPKKTTRVVSVTNAGGCGPETIDLPGMALTDGITLERVVIGPAGEEGSVTIGTNRWPTGDERIEQLRRDADTDDDPVGTITLEGDSVAAFETVEYRLVVDRDLHEEPKPILGDDDDTDPIAVYRYDESGWTDAALERVNETERTLEYAVPVVSETDHVVTLERRGTVSANDDTGDADSDPVREGAGTGDRNPGDGTDDSADVDRSGFGSGHGTVATAVATVSGALTLGIFVGLAAVRLVRTYR</sequence>
<evidence type="ECO:0000256" key="2">
    <source>
        <dbReference type="SAM" id="Phobius"/>
    </source>
</evidence>
<dbReference type="STRING" id="1227454.C446_14719"/>
<organism evidence="3 4">
    <name type="scientific">Halobiforma nitratireducens JCM 10879</name>
    <dbReference type="NCBI Taxonomy" id="1227454"/>
    <lineage>
        <taxon>Archaea</taxon>
        <taxon>Methanobacteriati</taxon>
        <taxon>Methanobacteriota</taxon>
        <taxon>Stenosarchaea group</taxon>
        <taxon>Halobacteria</taxon>
        <taxon>Halobacteriales</taxon>
        <taxon>Natrialbaceae</taxon>
        <taxon>Halobiforma</taxon>
    </lineage>
</organism>
<dbReference type="AlphaFoldDB" id="M0LIW2"/>
<evidence type="ECO:0008006" key="5">
    <source>
        <dbReference type="Google" id="ProtNLM"/>
    </source>
</evidence>
<dbReference type="OrthoDB" id="203212at2157"/>
<dbReference type="eggNOG" id="arCOG02696">
    <property type="taxonomic scope" value="Archaea"/>
</dbReference>
<dbReference type="PATRIC" id="fig|1227454.3.peg.3019"/>
<accession>M0LIW2</accession>
<comment type="caution">
    <text evidence="3">The sequence shown here is derived from an EMBL/GenBank/DDBJ whole genome shotgun (WGS) entry which is preliminary data.</text>
</comment>
<evidence type="ECO:0000313" key="4">
    <source>
        <dbReference type="Proteomes" id="UP000011607"/>
    </source>
</evidence>
<keyword evidence="2" id="KW-0812">Transmembrane</keyword>
<evidence type="ECO:0000256" key="1">
    <source>
        <dbReference type="SAM" id="MobiDB-lite"/>
    </source>
</evidence>
<protein>
    <recommendedName>
        <fullName evidence="5">DUF1102 domain-containing protein</fullName>
    </recommendedName>
</protein>
<evidence type="ECO:0000313" key="3">
    <source>
        <dbReference type="EMBL" id="EMA32374.1"/>
    </source>
</evidence>
<dbReference type="Proteomes" id="UP000011607">
    <property type="component" value="Unassembled WGS sequence"/>
</dbReference>
<keyword evidence="2" id="KW-1133">Transmembrane helix</keyword>
<keyword evidence="4" id="KW-1185">Reference proteome</keyword>
<dbReference type="EMBL" id="AOMA01000146">
    <property type="protein sequence ID" value="EMA32374.1"/>
    <property type="molecule type" value="Genomic_DNA"/>
</dbReference>
<name>M0LIW2_9EURY</name>
<feature type="transmembrane region" description="Helical" evidence="2">
    <location>
        <begin position="411"/>
        <end position="436"/>
    </location>
</feature>
<reference evidence="3 4" key="1">
    <citation type="journal article" date="2014" name="PLoS Genet.">
        <title>Phylogenetically driven sequencing of extremely halophilic archaea reveals strategies for static and dynamic osmo-response.</title>
        <authorList>
            <person name="Becker E.A."/>
            <person name="Seitzer P.M."/>
            <person name="Tritt A."/>
            <person name="Larsen D."/>
            <person name="Krusor M."/>
            <person name="Yao A.I."/>
            <person name="Wu D."/>
            <person name="Madern D."/>
            <person name="Eisen J.A."/>
            <person name="Darling A.E."/>
            <person name="Facciotti M.T."/>
        </authorList>
    </citation>
    <scope>NUCLEOTIDE SEQUENCE [LARGE SCALE GENOMIC DNA]</scope>
    <source>
        <strain evidence="3 4">JCM 10879</strain>
    </source>
</reference>
<proteinExistence type="predicted"/>
<feature type="region of interest" description="Disordered" evidence="1">
    <location>
        <begin position="357"/>
        <end position="404"/>
    </location>
</feature>